<keyword evidence="2" id="KW-1185">Reference proteome</keyword>
<accession>A0A7K4MXR6</accession>
<dbReference type="AlphaFoldDB" id="A0A7K4MXR6"/>
<organism evidence="1 2">
    <name type="scientific">Marine Group I thaumarchaeote</name>
    <dbReference type="NCBI Taxonomy" id="2511932"/>
    <lineage>
        <taxon>Archaea</taxon>
        <taxon>Nitrososphaerota</taxon>
        <taxon>Marine Group I</taxon>
    </lineage>
</organism>
<protein>
    <submittedName>
        <fullName evidence="1">Uncharacterized protein</fullName>
    </submittedName>
</protein>
<evidence type="ECO:0000313" key="2">
    <source>
        <dbReference type="Proteomes" id="UP000554454"/>
    </source>
</evidence>
<proteinExistence type="predicted"/>
<sequence length="104" mass="11994">MDFFFNQSHSGRSSSSSIITASNKFWFLLPIINLTILDSLLTQEGVHILKMTLADQEKIESYRKNIAEALQILDEIIAIIRFQDNPEDTIIDQKLEEIKKILNQ</sequence>
<name>A0A7K4MXR6_9ARCH</name>
<evidence type="ECO:0000313" key="1">
    <source>
        <dbReference type="EMBL" id="NWJ67893.1"/>
    </source>
</evidence>
<dbReference type="Proteomes" id="UP000554454">
    <property type="component" value="Unassembled WGS sequence"/>
</dbReference>
<dbReference type="EMBL" id="JACATA010000002">
    <property type="protein sequence ID" value="NWJ67893.1"/>
    <property type="molecule type" value="Genomic_DNA"/>
</dbReference>
<gene>
    <name evidence="1" type="ORF">HX834_00840</name>
</gene>
<reference evidence="1 2" key="1">
    <citation type="journal article" date="2019" name="Environ. Microbiol.">
        <title>Genomics insights into ecotype formation of ammonia-oxidizing archaea in the deep ocean.</title>
        <authorList>
            <person name="Wang Y."/>
            <person name="Huang J.M."/>
            <person name="Cui G.J."/>
            <person name="Nunoura T."/>
            <person name="Takaki Y."/>
            <person name="Li W.L."/>
            <person name="Li J."/>
            <person name="Gao Z.M."/>
            <person name="Takai K."/>
            <person name="Zhang A.Q."/>
            <person name="Stepanauskas R."/>
        </authorList>
    </citation>
    <scope>NUCLEOTIDE SEQUENCE [LARGE SCALE GENOMIC DNA]</scope>
    <source>
        <strain evidence="1 2">D17</strain>
    </source>
</reference>
<comment type="caution">
    <text evidence="1">The sequence shown here is derived from an EMBL/GenBank/DDBJ whole genome shotgun (WGS) entry which is preliminary data.</text>
</comment>